<feature type="region of interest" description="Disordered" evidence="8">
    <location>
        <begin position="1"/>
        <end position="76"/>
    </location>
</feature>
<dbReference type="AlphaFoldDB" id="A0AAD5FWW9"/>
<name>A0AAD5FWW9_9ASCO</name>
<dbReference type="Gene3D" id="1.20.970.30">
    <property type="entry name" value="eIF4G, eIF4E-binding domain"/>
    <property type="match status" value="1"/>
</dbReference>
<dbReference type="GO" id="GO:0016281">
    <property type="term" value="C:eukaryotic translation initiation factor 4F complex"/>
    <property type="evidence" value="ECO:0007669"/>
    <property type="project" value="TreeGrafter"/>
</dbReference>
<feature type="compositionally biased region" description="Low complexity" evidence="8">
    <location>
        <begin position="13"/>
        <end position="35"/>
    </location>
</feature>
<keyword evidence="4" id="KW-0396">Initiation factor</keyword>
<dbReference type="InterPro" id="IPR003890">
    <property type="entry name" value="MIF4G-like_typ-3"/>
</dbReference>
<dbReference type="Pfam" id="PF02854">
    <property type="entry name" value="MIF4G"/>
    <property type="match status" value="1"/>
</dbReference>
<dbReference type="SMART" id="SM00543">
    <property type="entry name" value="MIF4G"/>
    <property type="match status" value="1"/>
</dbReference>
<feature type="compositionally biased region" description="Low complexity" evidence="8">
    <location>
        <begin position="1075"/>
        <end position="1085"/>
    </location>
</feature>
<feature type="region of interest" description="Disordered" evidence="8">
    <location>
        <begin position="214"/>
        <end position="558"/>
    </location>
</feature>
<keyword evidence="6" id="KW-0694">RNA-binding</keyword>
<dbReference type="Proteomes" id="UP001204833">
    <property type="component" value="Unassembled WGS sequence"/>
</dbReference>
<evidence type="ECO:0000256" key="8">
    <source>
        <dbReference type="SAM" id="MobiDB-lite"/>
    </source>
</evidence>
<reference evidence="10 11" key="1">
    <citation type="journal article" date="2022" name="DNA Res.">
        <title>Genome analysis of five recently described species of the CUG-Ser clade uncovers Candida theae as a new hybrid lineage with pathogenic potential in the Candida parapsilosis species complex.</title>
        <authorList>
            <person name="Mixao V."/>
            <person name="Del Olmo V."/>
            <person name="Hegedusova E."/>
            <person name="Saus E."/>
            <person name="Pryszcz L."/>
            <person name="Cillingova A."/>
            <person name="Nosek J."/>
            <person name="Gabaldon T."/>
        </authorList>
    </citation>
    <scope>NUCLEOTIDE SEQUENCE [LARGE SCALE GENOMIC DNA]</scope>
    <source>
        <strain evidence="10 11">CBS 12239</strain>
    </source>
</reference>
<keyword evidence="7" id="KW-0648">Protein biosynthesis</keyword>
<feature type="compositionally biased region" description="Low complexity" evidence="8">
    <location>
        <begin position="120"/>
        <end position="180"/>
    </location>
</feature>
<feature type="compositionally biased region" description="Polar residues" evidence="8">
    <location>
        <begin position="1017"/>
        <end position="1026"/>
    </location>
</feature>
<dbReference type="Gene3D" id="1.25.40.180">
    <property type="match status" value="1"/>
</dbReference>
<feature type="compositionally biased region" description="Basic and acidic residues" evidence="8">
    <location>
        <begin position="715"/>
        <end position="738"/>
    </location>
</feature>
<keyword evidence="3" id="KW-0963">Cytoplasm</keyword>
<evidence type="ECO:0000259" key="9">
    <source>
        <dbReference type="SMART" id="SM00543"/>
    </source>
</evidence>
<sequence length="1171" mass="127547">MSDNNTNDSKQQSAAAESAGPVGSAGSAAPSNASATKAGLASGSDLSQSSADPKPENQQQHFQTGQKYQGSNNYNYYPGQAQGSFANSYAYGQNPNTYNGSANFHNKNQYNNPNKHHSGNRQNYNHNGSNNNNGGKFNQNNNSNQSNPNAQANRRSFNNNTNNNNKQNHGYSAQQQQQQQQHQYMAYPYAAAPQGFQYYMPQYYVPVAYGPPGSQSYASPSSSASSGSTPQYPHSQIRTPPASKVKLTTKDGKPVDLEEKKKKTASSTPVASPYVKHASPAVASVTTEKSESSSPAPASSEGAASVSAAQTPAQPSAQPSASTSTSTSTSAPAPAPTLSAAEEFKRKIRERAAAAAAAKEKQKKQDEGVAEKKEPKEQPKDDVKQANKEEPKAEQVEAALEKKPVPEPKENVSELGSKNKDNDNDVDAGVAKESEKEVITSTHIPVTSSATETDKEATPTVAPTEPVDDTQKEQEATTEQSTKENNEQELPESKQDKKTEEAKESKDDVEVDRADAETTEVTTGADDKEQEEEEEEEEEEDADDADDAETTENTEPELNITQFMKKIAEVPAFTNILDVQYPDNFHAVDSSRQIPSKKYRYDPQFLMQFREVVQYPIDADFKTRYGYLELGQQQALRRSGTGRDSSSRNLGPGGRQPSNVGRFGGPHDKRGGGGLGGNASSFDSRQNSRTGSKRRGASTRDKSTRKPLQSKRGGRGNDSREPTEEELAREAPKPAEDVKPLEKTANRWVPKSRVKKTEVRYAEDGSVILEKEDVERKIKSLLNKLTLEMFNEITDEMLDITKQSKWETDAGTIKQTISLTFQKACDEPYWSEMYAKWCAKMTTNILPEISDQTSTLKDGSHPSGGALARRVLLTTCQVEYEKGWSDKLPTNPDGSPLEPEMMSDEYYAMAAAKRRGLGLVKFIGHLYNLNMLNDQVIYVCLKDQCSNTTDPSEDSLENLAQLIKTVGPKLDANERTKTMLKIVFDNIATILSNVKLSSRIKFMLMDLQDLRKAKWQSGKQDAQPTTIEAIHRDAEIKKLKEEREKSRRSQNSGRSASSHYGSSNIGGGGGGGSGSSRSNSGFGSNLASNSNFFRKSPSVGRSDSNASRSASERAGSGVTGGGNTGNAPASDLQRDSSRRSENQQINRFAALGGNEDEDVEDEGAADAEETS</sequence>
<feature type="compositionally biased region" description="Low complexity" evidence="8">
    <location>
        <begin position="637"/>
        <end position="648"/>
    </location>
</feature>
<feature type="compositionally biased region" description="Basic and acidic residues" evidence="8">
    <location>
        <begin position="248"/>
        <end position="261"/>
    </location>
</feature>
<evidence type="ECO:0000313" key="11">
    <source>
        <dbReference type="Proteomes" id="UP001204833"/>
    </source>
</evidence>
<feature type="compositionally biased region" description="Basic and acidic residues" evidence="8">
    <location>
        <begin position="358"/>
        <end position="423"/>
    </location>
</feature>
<dbReference type="PANTHER" id="PTHR23253">
    <property type="entry name" value="EUKARYOTIC TRANSLATION INITIATION FACTOR 4 GAMMA"/>
    <property type="match status" value="1"/>
</dbReference>
<feature type="compositionally biased region" description="Basic and acidic residues" evidence="8">
    <location>
        <begin position="1132"/>
        <end position="1141"/>
    </location>
</feature>
<dbReference type="InterPro" id="IPR036211">
    <property type="entry name" value="eIF4G_eIF4E-bd_sf"/>
</dbReference>
<feature type="domain" description="MIF4G" evidence="9">
    <location>
        <begin position="775"/>
        <end position="1014"/>
    </location>
</feature>
<feature type="compositionally biased region" description="Basic and acidic residues" evidence="8">
    <location>
        <begin position="469"/>
        <end position="516"/>
    </location>
</feature>
<organism evidence="10 11">
    <name type="scientific">Candida theae</name>
    <dbReference type="NCBI Taxonomy" id="1198502"/>
    <lineage>
        <taxon>Eukaryota</taxon>
        <taxon>Fungi</taxon>
        <taxon>Dikarya</taxon>
        <taxon>Ascomycota</taxon>
        <taxon>Saccharomycotina</taxon>
        <taxon>Pichiomycetes</taxon>
        <taxon>Debaryomycetaceae</taxon>
        <taxon>Candida/Lodderomyces clade</taxon>
        <taxon>Candida</taxon>
    </lineage>
</organism>
<dbReference type="Pfam" id="PF12152">
    <property type="entry name" value="eIF_4G1"/>
    <property type="match status" value="1"/>
</dbReference>
<feature type="compositionally biased region" description="Low complexity" evidence="8">
    <location>
        <begin position="1052"/>
        <end position="1063"/>
    </location>
</feature>
<feature type="compositionally biased region" description="Acidic residues" evidence="8">
    <location>
        <begin position="528"/>
        <end position="555"/>
    </location>
</feature>
<feature type="compositionally biased region" description="Low complexity" evidence="8">
    <location>
        <begin position="1100"/>
        <end position="1116"/>
    </location>
</feature>
<dbReference type="SUPFAM" id="SSF48371">
    <property type="entry name" value="ARM repeat"/>
    <property type="match status" value="1"/>
</dbReference>
<dbReference type="SUPFAM" id="SSF101489">
    <property type="entry name" value="Eukaryotic initiation factor 4f subunit eIF4g, eIF4e-binding domain"/>
    <property type="match status" value="1"/>
</dbReference>
<feature type="compositionally biased region" description="Acidic residues" evidence="8">
    <location>
        <begin position="1154"/>
        <end position="1171"/>
    </location>
</feature>
<accession>A0AAD5FWW9</accession>
<comment type="caution">
    <text evidence="10">The sequence shown here is derived from an EMBL/GenBank/DDBJ whole genome shotgun (WGS) entry which is preliminary data.</text>
</comment>
<comment type="subcellular location">
    <subcellularLocation>
        <location evidence="1">Cytoplasm</location>
    </subcellularLocation>
</comment>
<dbReference type="InterPro" id="IPR016024">
    <property type="entry name" value="ARM-type_fold"/>
</dbReference>
<feature type="compositionally biased region" description="Gly residues" evidence="8">
    <location>
        <begin position="1064"/>
        <end position="1074"/>
    </location>
</feature>
<evidence type="ECO:0000313" key="10">
    <source>
        <dbReference type="EMBL" id="KAI5949529.1"/>
    </source>
</evidence>
<evidence type="ECO:0000256" key="4">
    <source>
        <dbReference type="ARBA" id="ARBA00022540"/>
    </source>
</evidence>
<dbReference type="GO" id="GO:0010494">
    <property type="term" value="C:cytoplasmic stress granule"/>
    <property type="evidence" value="ECO:0007669"/>
    <property type="project" value="UniProtKB-ARBA"/>
</dbReference>
<dbReference type="GO" id="GO:0003729">
    <property type="term" value="F:mRNA binding"/>
    <property type="evidence" value="ECO:0007669"/>
    <property type="project" value="TreeGrafter"/>
</dbReference>
<proteinExistence type="inferred from homology"/>
<feature type="compositionally biased region" description="Basic residues" evidence="8">
    <location>
        <begin position="705"/>
        <end position="714"/>
    </location>
</feature>
<dbReference type="EMBL" id="JAIHNG010000163">
    <property type="protein sequence ID" value="KAI5949529.1"/>
    <property type="molecule type" value="Genomic_DNA"/>
</dbReference>
<keyword evidence="11" id="KW-1185">Reference proteome</keyword>
<feature type="region of interest" description="Disordered" evidence="8">
    <location>
        <begin position="633"/>
        <end position="738"/>
    </location>
</feature>
<evidence type="ECO:0000256" key="5">
    <source>
        <dbReference type="ARBA" id="ARBA00022553"/>
    </source>
</evidence>
<dbReference type="PANTHER" id="PTHR23253:SF9">
    <property type="entry name" value="EUKARYOTIC TRANSLATION INITIATION FACTOR 4 GAMMA 2"/>
    <property type="match status" value="1"/>
</dbReference>
<dbReference type="GeneID" id="76152783"/>
<feature type="region of interest" description="Disordered" evidence="8">
    <location>
        <begin position="97"/>
        <end position="180"/>
    </location>
</feature>
<feature type="compositionally biased region" description="Polar residues" evidence="8">
    <location>
        <begin position="44"/>
        <end position="76"/>
    </location>
</feature>
<comment type="similarity">
    <text evidence="2">Belongs to the eukaryotic initiation factor 4G family.</text>
</comment>
<dbReference type="FunFam" id="1.25.40.180:FF:000020">
    <property type="entry name" value="Eukaryotic translation initiation factor subunit"/>
    <property type="match status" value="1"/>
</dbReference>
<dbReference type="RefSeq" id="XP_051606873.1">
    <property type="nucleotide sequence ID" value="XM_051754281.1"/>
</dbReference>
<protein>
    <recommendedName>
        <fullName evidence="9">MIF4G domain-containing protein</fullName>
    </recommendedName>
</protein>
<dbReference type="GO" id="GO:0003743">
    <property type="term" value="F:translation initiation factor activity"/>
    <property type="evidence" value="ECO:0007669"/>
    <property type="project" value="UniProtKB-KW"/>
</dbReference>
<evidence type="ECO:0000256" key="1">
    <source>
        <dbReference type="ARBA" id="ARBA00004496"/>
    </source>
</evidence>
<feature type="compositionally biased region" description="Polar residues" evidence="8">
    <location>
        <begin position="678"/>
        <end position="690"/>
    </location>
</feature>
<feature type="compositionally biased region" description="Low complexity" evidence="8">
    <location>
        <begin position="292"/>
        <end position="341"/>
    </location>
</feature>
<evidence type="ECO:0000256" key="6">
    <source>
        <dbReference type="ARBA" id="ARBA00022884"/>
    </source>
</evidence>
<evidence type="ECO:0000256" key="3">
    <source>
        <dbReference type="ARBA" id="ARBA00022490"/>
    </source>
</evidence>
<feature type="region of interest" description="Disordered" evidence="8">
    <location>
        <begin position="1015"/>
        <end position="1171"/>
    </location>
</feature>
<feature type="compositionally biased region" description="Polar residues" evidence="8">
    <location>
        <begin position="1"/>
        <end position="12"/>
    </location>
</feature>
<dbReference type="InterPro" id="IPR022745">
    <property type="entry name" value="eIF4G1_eIF4E-bd"/>
</dbReference>
<feature type="compositionally biased region" description="Polar residues" evidence="8">
    <location>
        <begin position="439"/>
        <end position="451"/>
    </location>
</feature>
<feature type="compositionally biased region" description="Basic and acidic residues" evidence="8">
    <location>
        <begin position="1029"/>
        <end position="1047"/>
    </location>
</feature>
<gene>
    <name evidence="10" type="ORF">KGF57_004739</name>
</gene>
<feature type="compositionally biased region" description="Low complexity" evidence="8">
    <location>
        <begin position="214"/>
        <end position="233"/>
    </location>
</feature>
<keyword evidence="5" id="KW-0597">Phosphoprotein</keyword>
<evidence type="ECO:0000256" key="2">
    <source>
        <dbReference type="ARBA" id="ARBA00005775"/>
    </source>
</evidence>
<evidence type="ECO:0000256" key="7">
    <source>
        <dbReference type="ARBA" id="ARBA00022917"/>
    </source>
</evidence>
<feature type="compositionally biased region" description="Polar residues" evidence="8">
    <location>
        <begin position="97"/>
        <end position="113"/>
    </location>
</feature>